<organism evidence="5 6">
    <name type="scientific">Lachnellula suecica</name>
    <dbReference type="NCBI Taxonomy" id="602035"/>
    <lineage>
        <taxon>Eukaryota</taxon>
        <taxon>Fungi</taxon>
        <taxon>Dikarya</taxon>
        <taxon>Ascomycota</taxon>
        <taxon>Pezizomycotina</taxon>
        <taxon>Leotiomycetes</taxon>
        <taxon>Helotiales</taxon>
        <taxon>Lachnaceae</taxon>
        <taxon>Lachnellula</taxon>
    </lineage>
</organism>
<evidence type="ECO:0000256" key="3">
    <source>
        <dbReference type="ARBA" id="ARBA00022842"/>
    </source>
</evidence>
<dbReference type="PANTHER" id="PTHR35201:SF4">
    <property type="entry name" value="BETA-PINACENE SYNTHASE-RELATED"/>
    <property type="match status" value="1"/>
</dbReference>
<dbReference type="EC" id="4.2.3.-" evidence="4"/>
<evidence type="ECO:0000313" key="5">
    <source>
        <dbReference type="EMBL" id="TVY83697.1"/>
    </source>
</evidence>
<keyword evidence="4" id="KW-0479">Metal-binding</keyword>
<dbReference type="GO" id="GO:0008299">
    <property type="term" value="P:isoprenoid biosynthetic process"/>
    <property type="evidence" value="ECO:0007669"/>
    <property type="project" value="UniProtKB-ARBA"/>
</dbReference>
<dbReference type="InterPro" id="IPR034686">
    <property type="entry name" value="Terpene_cyclase-like_2"/>
</dbReference>
<evidence type="ECO:0000256" key="4">
    <source>
        <dbReference type="RuleBase" id="RU366034"/>
    </source>
</evidence>
<dbReference type="PANTHER" id="PTHR35201">
    <property type="entry name" value="TERPENE SYNTHASE"/>
    <property type="match status" value="1"/>
</dbReference>
<dbReference type="Gene3D" id="1.10.600.10">
    <property type="entry name" value="Farnesyl Diphosphate Synthase"/>
    <property type="match status" value="1"/>
</dbReference>
<keyword evidence="6" id="KW-1185">Reference proteome</keyword>
<comment type="similarity">
    <text evidence="2 4">Belongs to the terpene synthase family.</text>
</comment>
<keyword evidence="3 4" id="KW-0460">Magnesium</keyword>
<dbReference type="OrthoDB" id="6486656at2759"/>
<comment type="cofactor">
    <cofactor evidence="1 4">
        <name>Mg(2+)</name>
        <dbReference type="ChEBI" id="CHEBI:18420"/>
    </cofactor>
</comment>
<dbReference type="InterPro" id="IPR008949">
    <property type="entry name" value="Isoprenoid_synthase_dom_sf"/>
</dbReference>
<reference evidence="5 6" key="1">
    <citation type="submission" date="2018-05" db="EMBL/GenBank/DDBJ databases">
        <title>Genome sequencing and assembly of the regulated plant pathogen Lachnellula willkommii and related sister species for the development of diagnostic species identification markers.</title>
        <authorList>
            <person name="Giroux E."/>
            <person name="Bilodeau G."/>
        </authorList>
    </citation>
    <scope>NUCLEOTIDE SEQUENCE [LARGE SCALE GENOMIC DNA]</scope>
    <source>
        <strain evidence="5 6">CBS 268.59</strain>
    </source>
</reference>
<keyword evidence="4" id="KW-0456">Lyase</keyword>
<evidence type="ECO:0000256" key="1">
    <source>
        <dbReference type="ARBA" id="ARBA00001946"/>
    </source>
</evidence>
<dbReference type="EMBL" id="QGMK01000162">
    <property type="protein sequence ID" value="TVY83697.1"/>
    <property type="molecule type" value="Genomic_DNA"/>
</dbReference>
<dbReference type="GO" id="GO:0046872">
    <property type="term" value="F:metal ion binding"/>
    <property type="evidence" value="ECO:0007669"/>
    <property type="project" value="UniProtKB-KW"/>
</dbReference>
<accession>A0A8T9CGP1</accession>
<dbReference type="SUPFAM" id="SSF48576">
    <property type="entry name" value="Terpenoid synthases"/>
    <property type="match status" value="1"/>
</dbReference>
<evidence type="ECO:0000313" key="6">
    <source>
        <dbReference type="Proteomes" id="UP000469558"/>
    </source>
</evidence>
<dbReference type="Pfam" id="PF19086">
    <property type="entry name" value="Terpene_syn_C_2"/>
    <property type="match status" value="1"/>
</dbReference>
<gene>
    <name evidence="5" type="primary">PRO1_0</name>
    <name evidence="5" type="ORF">LSUE1_G001141</name>
</gene>
<protein>
    <recommendedName>
        <fullName evidence="4">Terpene synthase</fullName>
        <ecNumber evidence="4">4.2.3.-</ecNumber>
    </recommendedName>
</protein>
<name>A0A8T9CGP1_9HELO</name>
<dbReference type="AlphaFoldDB" id="A0A8T9CGP1"/>
<sequence>MTHEIFLPDLEAGWKWPRRISPYIPEIRQECLDWVASFKAFTPEAQKAFDRCNFNLLTGLSYPWLTKDQLRCACELMNLFFLFDEHSDKSDASEVWNQVGVIMDAFRNPDKARPQDEWIGGEVARQFWSRTIQISTPTFQRRFLESWEEYLQGTAQQAEDRCSSHIRNVTSYLEIRRRTIGARPSFNILEMDMNVPDEVMGHPTIRELESLATDLTIIANDILSYNKEQASGDDEHNLITIAMKEHNTDVQGAINWTAKLHAEMVRRFNKLYLQIPRWGGPLDMDIQTYVNGMAQWVGANVQWSYESERYFGKRGLEIKKTKVLCLLPKTATEGGKIGPVVVDDASL</sequence>
<dbReference type="SFLD" id="SFLDG01020">
    <property type="entry name" value="Terpene_Cyclase_Like_2"/>
    <property type="match status" value="1"/>
</dbReference>
<dbReference type="Proteomes" id="UP000469558">
    <property type="component" value="Unassembled WGS sequence"/>
</dbReference>
<proteinExistence type="inferred from homology"/>
<dbReference type="GO" id="GO:0010333">
    <property type="term" value="F:terpene synthase activity"/>
    <property type="evidence" value="ECO:0007669"/>
    <property type="project" value="InterPro"/>
</dbReference>
<comment type="caution">
    <text evidence="5">The sequence shown here is derived from an EMBL/GenBank/DDBJ whole genome shotgun (WGS) entry which is preliminary data.</text>
</comment>
<dbReference type="SFLD" id="SFLDS00005">
    <property type="entry name" value="Isoprenoid_Synthase_Type_I"/>
    <property type="match status" value="1"/>
</dbReference>
<evidence type="ECO:0000256" key="2">
    <source>
        <dbReference type="ARBA" id="ARBA00006333"/>
    </source>
</evidence>